<protein>
    <recommendedName>
        <fullName evidence="5">Transmembrane protein</fullName>
    </recommendedName>
</protein>
<feature type="region of interest" description="Disordered" evidence="1">
    <location>
        <begin position="1567"/>
        <end position="1611"/>
    </location>
</feature>
<feature type="region of interest" description="Disordered" evidence="1">
    <location>
        <begin position="1055"/>
        <end position="1118"/>
    </location>
</feature>
<feature type="compositionally biased region" description="Polar residues" evidence="1">
    <location>
        <begin position="62"/>
        <end position="96"/>
    </location>
</feature>
<feature type="compositionally biased region" description="Polar residues" evidence="1">
    <location>
        <begin position="207"/>
        <end position="232"/>
    </location>
</feature>
<feature type="compositionally biased region" description="Basic and acidic residues" evidence="1">
    <location>
        <begin position="756"/>
        <end position="766"/>
    </location>
</feature>
<feature type="compositionally biased region" description="Polar residues" evidence="1">
    <location>
        <begin position="660"/>
        <end position="669"/>
    </location>
</feature>
<feature type="compositionally biased region" description="Acidic residues" evidence="1">
    <location>
        <begin position="1595"/>
        <end position="1611"/>
    </location>
</feature>
<feature type="region of interest" description="Disordered" evidence="1">
    <location>
        <begin position="620"/>
        <end position="771"/>
    </location>
</feature>
<reference evidence="3 4" key="1">
    <citation type="submission" date="2024-08" db="EMBL/GenBank/DDBJ databases">
        <authorList>
            <person name="Cucini C."/>
            <person name="Frati F."/>
        </authorList>
    </citation>
    <scope>NUCLEOTIDE SEQUENCE [LARGE SCALE GENOMIC DNA]</scope>
</reference>
<feature type="compositionally biased region" description="Polar residues" evidence="1">
    <location>
        <begin position="1531"/>
        <end position="1540"/>
    </location>
</feature>
<sequence>MIPMLSMSSAYLKSGSKWSCSSGVTMLLLVSYLLISTVITSFVASQPVTNLPSRNKLTTTMHEASSSSFTSTTVEKTAAVTSSRRGQLPHLSSPTFLPTPRLNPLRETKQDEIETLREAKVEGITKRSEHPSQESEKNPNTDDDLLLMTKRSKNEEKTSPIPNFSLVLKAKIKNENETGGEVGGEQGKEIPRDKNKVMVTDDVKISSGGNLNPSTFSTQNADQSKENGNLWHTPSHFHEDGEDDFDEGNDRDEESPKVSSSRSSPITKIHIPVEVEGNNNKVNNAAGNLNKSHRIMSTLQENMTDADIIQEQHRNANVVNNHANLLQEAPQKVDIDEKSNTTSKSHHTSNKNNSGNNAVTSREHDNDEEEVDANGNDNNAESADEQQDDENSDSSRGNLEFGLVTKMDNVSFSSSLSSFSLQSESSLVSPVDKNKGDKGQGREEEGEHHSDYYYDSASTDNDTTHPPSPVSSSLLMNKWIKSLVKLSQCRANCLDQAGGGGFSVDSEVDTKSPPSTSFWRGKKTSHLTDYNHDQVGGAKRAPQTPVSSTLNRRELPEKSRMLLGSLQKKSVSNNPHPILPLGTIPRRTIKATTSSPMKYYELSACQESCKRKFPLAKQPNFAEARDGKSINETQEHKHSNEYAIRNPKPMMLVTEGVESKPSQSDSDTIGNNSNGNNSSNNNSQRKGLPVEMEKADRKSNNNRHQQHHYMPPQKGLVEQHHDENQLSSNLPRQQELQQEARKKPIHQQQQLPDGQNKVEDETKRNESSSNSLMKLLAIEQATKGTGSANNFKTFPTEPRLKVRQVEGIRKSSGAEFPLHFLQLSWPQPSGGRTIGNNNNRPEGESAQVKDKKGIDDDDEDEDEKNEKEEGSQRPRRGGGIQPITVYSIILEESWESDVKPDGTRDTYARRWKLIDQTVERTTTQISLPTILPTEQKGTGKEESGQVTAGAFVQKKEIKGKERRKNSQRMMMIPPSLSSFSAATDPPSKVTLRVLAVTSKGGLEKVYSAELNNSYYHFYLDEHHHHQHDHPQEHPNPSIHRHQQVYRENHKGIAVKEADRSGSNDNPTDLNFSNKKTGNQSVVVSGLDKKKEKVRKKVENKSTSAISTGVNSDGNNENSNQILAFPSKESQIGKGRGIIRSGGSEKVKKLLTMSSRQQNRKSKGENEANTYSTGQDDHTTFSFSGEKNMALSSTEKGQNWGLHTVSMVYQKFLVVTQVTWDFPGDVDFNKEVEISNNIAFTQDRLSYKNDEDDGRKMYKRSSENEIADGSTNSTNFTMTLRGNSKKVHDFHEIQSEKKRREMDDAGSRKEHKGCGGGPKDEKGREDSKLNFLLSWEIFGGGLRGNLVTDTCSASISLWPDTVYIIQVGLITSSDNVSISKSTSDPASSPFHQQSQSKSLSPFIANSFHNESKSNATHPPTHFSVDDRDIDNDEMSNSGSKLGRDIDGSLSKGTRSKSSTISVENGSGKQEQNNLVGNDISKASLDPLILPESITFPFDGGEPKVTIKSERIVVNTTRVTNTGGSTIDKIPLGNTQSNNNFHNVKDQRPKNPAAFGNSDQVLVSPITIRHNGDGQNEHSTAINVPPTSGTQATKQEVDEEEANSVWDDDDDEATDQDESLFARYHSHHHHPNEHHPSPVSSKDRNPISLGEAQRSQPEAEFDQNQKNRKGSMKTASLSLLSSSSPSSSSSSNGMRYPNFFPVNSFYQSLYALSQNALQVSSRYPSVITINGGLSNKSSSSTANLAPLVLSEFSNSNRSSYLFGNPNGGSSSDNNSALGGKLYTLFVVLVISFVIFLFIVAIVGFCVLTSSIKENYKYFVPKKVRVWTTVGQLLKGSQSSSSGGGGGNGKDSGEGSFYPRRLHEDPDYEFDDNDDFDPDEDDEEEVTSVADTDEEDDCDCNSDDGRGGPSNTFSLNERSPNILCSPLLAPPPPSSSDTSNLIRIGETEEIRVTLEAPHQHQENGAGESRGGSCNGNCDNNNPYYHTMPGNTTLLTTVGSSSSSATPQSCASTGIASSQENFYLTPSSPSHNHSQHSNHQRKKSDVRIDVSSSNSNARKAVSHQRQQGYY</sequence>
<feature type="compositionally biased region" description="Polar residues" evidence="1">
    <location>
        <begin position="2046"/>
        <end position="2066"/>
    </location>
</feature>
<feature type="compositionally biased region" description="Basic and acidic residues" evidence="1">
    <location>
        <begin position="841"/>
        <end position="854"/>
    </location>
</feature>
<feature type="compositionally biased region" description="Low complexity" evidence="1">
    <location>
        <begin position="670"/>
        <end position="683"/>
    </location>
</feature>
<feature type="region of interest" description="Disordered" evidence="1">
    <location>
        <begin position="1249"/>
        <end position="1324"/>
    </location>
</feature>
<dbReference type="EMBL" id="CAXLJM020000151">
    <property type="protein sequence ID" value="CAL8143084.1"/>
    <property type="molecule type" value="Genomic_DNA"/>
</dbReference>
<feature type="compositionally biased region" description="Basic and acidic residues" evidence="1">
    <location>
        <begin position="119"/>
        <end position="140"/>
    </location>
</feature>
<feature type="compositionally biased region" description="Polar residues" evidence="1">
    <location>
        <begin position="1906"/>
        <end position="1915"/>
    </location>
</feature>
<feature type="compositionally biased region" description="Polar residues" evidence="1">
    <location>
        <begin position="1575"/>
        <end position="1592"/>
    </location>
</feature>
<feature type="region of interest" description="Disordered" evidence="1">
    <location>
        <begin position="328"/>
        <end position="398"/>
    </location>
</feature>
<feature type="region of interest" description="Disordered" evidence="1">
    <location>
        <begin position="1152"/>
        <end position="1181"/>
    </location>
</feature>
<feature type="region of interest" description="Disordered" evidence="1">
    <location>
        <begin position="1833"/>
        <end position="1915"/>
    </location>
</feature>
<evidence type="ECO:0000313" key="3">
    <source>
        <dbReference type="EMBL" id="CAL8143084.1"/>
    </source>
</evidence>
<feature type="compositionally biased region" description="Acidic residues" evidence="1">
    <location>
        <begin position="240"/>
        <end position="253"/>
    </location>
</feature>
<name>A0ABP1S3A7_9HEXA</name>
<feature type="region of interest" description="Disordered" evidence="1">
    <location>
        <begin position="1624"/>
        <end position="1690"/>
    </location>
</feature>
<feature type="compositionally biased region" description="Polar residues" evidence="1">
    <location>
        <begin position="1449"/>
        <end position="1473"/>
    </location>
</feature>
<comment type="caution">
    <text evidence="3">The sequence shown here is derived from an EMBL/GenBank/DDBJ whole genome shotgun (WGS) entry which is preliminary data.</text>
</comment>
<feature type="region of interest" description="Disordered" evidence="1">
    <location>
        <begin position="529"/>
        <end position="550"/>
    </location>
</feature>
<feature type="transmembrane region" description="Helical" evidence="2">
    <location>
        <begin position="1779"/>
        <end position="1805"/>
    </location>
</feature>
<feature type="compositionally biased region" description="Polar residues" evidence="1">
    <location>
        <begin position="1166"/>
        <end position="1181"/>
    </location>
</feature>
<keyword evidence="2" id="KW-0812">Transmembrane</keyword>
<feature type="compositionally biased region" description="Basic residues" evidence="1">
    <location>
        <begin position="2029"/>
        <end position="2038"/>
    </location>
</feature>
<evidence type="ECO:0000256" key="2">
    <source>
        <dbReference type="SAM" id="Phobius"/>
    </source>
</evidence>
<gene>
    <name evidence="3" type="ORF">ODALV1_LOCUS29257</name>
</gene>
<feature type="compositionally biased region" description="Polar residues" evidence="1">
    <location>
        <begin position="1268"/>
        <end position="1281"/>
    </location>
</feature>
<evidence type="ECO:0000256" key="1">
    <source>
        <dbReference type="SAM" id="MobiDB-lite"/>
    </source>
</evidence>
<feature type="compositionally biased region" description="Polar residues" evidence="1">
    <location>
        <begin position="1405"/>
        <end position="1416"/>
    </location>
</feature>
<feature type="compositionally biased region" description="Low complexity" evidence="1">
    <location>
        <begin position="419"/>
        <end position="429"/>
    </location>
</feature>
<keyword evidence="4" id="KW-1185">Reference proteome</keyword>
<feature type="compositionally biased region" description="Basic and acidic residues" evidence="1">
    <location>
        <begin position="1249"/>
        <end position="1262"/>
    </location>
</feature>
<feature type="compositionally biased region" description="Basic and acidic residues" evidence="1">
    <location>
        <begin position="186"/>
        <end position="204"/>
    </location>
</feature>
<feature type="compositionally biased region" description="Basic and acidic residues" evidence="1">
    <location>
        <begin position="1285"/>
        <end position="1307"/>
    </location>
</feature>
<feature type="region of interest" description="Disordered" evidence="1">
    <location>
        <begin position="1375"/>
        <end position="1473"/>
    </location>
</feature>
<feature type="region of interest" description="Disordered" evidence="1">
    <location>
        <begin position="1523"/>
        <end position="1555"/>
    </location>
</feature>
<feature type="region of interest" description="Disordered" evidence="1">
    <location>
        <begin position="419"/>
        <end position="470"/>
    </location>
</feature>
<dbReference type="Proteomes" id="UP001642540">
    <property type="component" value="Unassembled WGS sequence"/>
</dbReference>
<feature type="compositionally biased region" description="Acidic residues" evidence="1">
    <location>
        <begin position="1863"/>
        <end position="1899"/>
    </location>
</feature>
<feature type="region of interest" description="Disordered" evidence="1">
    <location>
        <begin position="821"/>
        <end position="880"/>
    </location>
</feature>
<proteinExistence type="predicted"/>
<feature type="compositionally biased region" description="Polar residues" evidence="1">
    <location>
        <begin position="456"/>
        <end position="470"/>
    </location>
</feature>
<feature type="compositionally biased region" description="Polar residues" evidence="1">
    <location>
        <begin position="1375"/>
        <end position="1398"/>
    </location>
</feature>
<feature type="region of interest" description="Disordered" evidence="1">
    <location>
        <begin position="119"/>
        <end position="144"/>
    </location>
</feature>
<keyword evidence="2" id="KW-0472">Membrane</keyword>
<feature type="compositionally biased region" description="Basic and acidic residues" evidence="1">
    <location>
        <begin position="432"/>
        <end position="452"/>
    </location>
</feature>
<feature type="compositionally biased region" description="Polar residues" evidence="1">
    <location>
        <begin position="1101"/>
        <end position="1118"/>
    </location>
</feature>
<feature type="region of interest" description="Disordered" evidence="1">
    <location>
        <begin position="177"/>
        <end position="268"/>
    </location>
</feature>
<feature type="compositionally biased region" description="Basic and acidic residues" evidence="1">
    <location>
        <begin position="1631"/>
        <end position="1643"/>
    </location>
</feature>
<feature type="compositionally biased region" description="Polar residues" evidence="1">
    <location>
        <begin position="725"/>
        <end position="737"/>
    </location>
</feature>
<keyword evidence="2" id="KW-1133">Transmembrane helix</keyword>
<evidence type="ECO:0000313" key="4">
    <source>
        <dbReference type="Proteomes" id="UP001642540"/>
    </source>
</evidence>
<feature type="compositionally biased region" description="Polar residues" evidence="1">
    <location>
        <begin position="1062"/>
        <end position="1082"/>
    </location>
</feature>
<feature type="region of interest" description="Disordered" evidence="1">
    <location>
        <begin position="62"/>
        <end position="103"/>
    </location>
</feature>
<feature type="compositionally biased region" description="Basic and acidic residues" evidence="1">
    <location>
        <begin position="623"/>
        <end position="640"/>
    </location>
</feature>
<feature type="compositionally biased region" description="Low complexity" evidence="1">
    <location>
        <begin position="1674"/>
        <end position="1689"/>
    </location>
</feature>
<feature type="compositionally biased region" description="Acidic residues" evidence="1">
    <location>
        <begin position="382"/>
        <end position="392"/>
    </location>
</feature>
<accession>A0ABP1S3A7</accession>
<feature type="region of interest" description="Disordered" evidence="1">
    <location>
        <begin position="2017"/>
        <end position="2066"/>
    </location>
</feature>
<evidence type="ECO:0008006" key="5">
    <source>
        <dbReference type="Google" id="ProtNLM"/>
    </source>
</evidence>
<organism evidence="3 4">
    <name type="scientific">Orchesella dallaii</name>
    <dbReference type="NCBI Taxonomy" id="48710"/>
    <lineage>
        <taxon>Eukaryota</taxon>
        <taxon>Metazoa</taxon>
        <taxon>Ecdysozoa</taxon>
        <taxon>Arthropoda</taxon>
        <taxon>Hexapoda</taxon>
        <taxon>Collembola</taxon>
        <taxon>Entomobryomorpha</taxon>
        <taxon>Entomobryoidea</taxon>
        <taxon>Orchesellidae</taxon>
        <taxon>Orchesellinae</taxon>
        <taxon>Orchesella</taxon>
    </lineage>
</organism>